<evidence type="ECO:0000256" key="24">
    <source>
        <dbReference type="PIRNR" id="PIRNR000514"/>
    </source>
</evidence>
<evidence type="ECO:0000256" key="19">
    <source>
        <dbReference type="ARBA" id="ARBA00023268"/>
    </source>
</evidence>
<dbReference type="CDD" id="cd08195">
    <property type="entry name" value="DHQS"/>
    <property type="match status" value="1"/>
</dbReference>
<comment type="pathway">
    <text evidence="23 24">Metabolic intermediate biosynthesis; chorismate biosynthesis; chorismate from D-erythrose 4-phosphate and phosphoenolpyruvate: step 4/7.</text>
</comment>
<dbReference type="GO" id="GO:0046872">
    <property type="term" value="F:metal ion binding"/>
    <property type="evidence" value="ECO:0007669"/>
    <property type="project" value="UniProtKB-UniRule"/>
</dbReference>
<dbReference type="NCBIfam" id="TIGR01093">
    <property type="entry name" value="aroD"/>
    <property type="match status" value="1"/>
</dbReference>
<dbReference type="EC" id="4.2.1.10" evidence="23"/>
<keyword evidence="10 23" id="KW-0479">Metal-binding</keyword>
<dbReference type="InterPro" id="IPR056179">
    <property type="entry name" value="DHQS_C"/>
</dbReference>
<dbReference type="Gene3D" id="3.65.10.10">
    <property type="entry name" value="Enolpyruvate transferase domain"/>
    <property type="match status" value="2"/>
</dbReference>
<dbReference type="Gene3D" id="3.40.50.720">
    <property type="entry name" value="NAD(P)-binding Rossmann-like Domain"/>
    <property type="match status" value="1"/>
</dbReference>
<comment type="cofactor">
    <cofactor evidence="23 24">
        <name>Zn(2+)</name>
        <dbReference type="ChEBI" id="CHEBI:29105"/>
    </cofactor>
    <text evidence="23 24">Binds 2 Zn(2+) ions per subunit.</text>
</comment>
<feature type="active site" description="For EPSP synthase activity" evidence="23">
    <location>
        <position position="847"/>
    </location>
</feature>
<comment type="similarity">
    <text evidence="23 24">In the 2nd section; belongs to the EPSP synthase family.</text>
</comment>
<keyword evidence="13 23" id="KW-0862">Zinc</keyword>
<evidence type="ECO:0000256" key="18">
    <source>
        <dbReference type="ARBA" id="ARBA00023239"/>
    </source>
</evidence>
<keyword evidence="12 23" id="KW-0418">Kinase</keyword>
<dbReference type="SUPFAM" id="SSF56796">
    <property type="entry name" value="Dehydroquinate synthase-like"/>
    <property type="match status" value="1"/>
</dbReference>
<feature type="domain" description="SDH C-terminal" evidence="29">
    <location>
        <begin position="1554"/>
        <end position="1581"/>
    </location>
</feature>
<keyword evidence="8 23" id="KW-0028">Amino-acid biosynthesis</keyword>
<keyword evidence="32" id="KW-1185">Reference proteome</keyword>
<feature type="binding site" evidence="23">
    <location>
        <position position="158"/>
    </location>
    <ligand>
        <name>7-phospho-2-dehydro-3-deoxy-D-arabino-heptonate</name>
        <dbReference type="ChEBI" id="CHEBI:58394"/>
    </ligand>
</feature>
<evidence type="ECO:0000256" key="8">
    <source>
        <dbReference type="ARBA" id="ARBA00022605"/>
    </source>
</evidence>
<comment type="caution">
    <text evidence="23">Lacks conserved residue(s) required for the propagation of feature annotation.</text>
</comment>
<feature type="binding site" evidence="23">
    <location>
        <position position="305"/>
    </location>
    <ligand>
        <name>7-phospho-2-dehydro-3-deoxy-D-arabino-heptonate</name>
        <dbReference type="ChEBI" id="CHEBI:58394"/>
    </ligand>
</feature>
<feature type="binding site" evidence="23">
    <location>
        <begin position="51"/>
        <end position="53"/>
    </location>
    <ligand>
        <name>NAD(+)</name>
        <dbReference type="ChEBI" id="CHEBI:57540"/>
    </ligand>
</feature>
<comment type="similarity">
    <text evidence="23 24">In the C-terminal section; belongs to the shikimate dehydrogenase family.</text>
</comment>
<comment type="similarity">
    <text evidence="5">In the N-terminal section; belongs to the shikimate kinase family.</text>
</comment>
<dbReference type="Gene3D" id="3.40.50.300">
    <property type="entry name" value="P-loop containing nucleotide triphosphate hydrolases"/>
    <property type="match status" value="1"/>
</dbReference>
<dbReference type="FunFam" id="3.65.10.10:FF:000008">
    <property type="entry name" value="Pentafunctional AROM polypeptide"/>
    <property type="match status" value="1"/>
</dbReference>
<feature type="binding site" evidence="23">
    <location>
        <position position="202"/>
    </location>
    <ligand>
        <name>NAD(+)</name>
        <dbReference type="ChEBI" id="CHEBI:57540"/>
    </ligand>
</feature>
<evidence type="ECO:0000256" key="17">
    <source>
        <dbReference type="ARBA" id="ARBA00023141"/>
    </source>
</evidence>
<evidence type="ECO:0000259" key="30">
    <source>
        <dbReference type="Pfam" id="PF24621"/>
    </source>
</evidence>
<feature type="binding site" evidence="23">
    <location>
        <position position="142"/>
    </location>
    <ligand>
        <name>7-phospho-2-dehydro-3-deoxy-D-arabino-heptonate</name>
        <dbReference type="ChEBI" id="CHEBI:58394"/>
    </ligand>
</feature>
<comment type="function">
    <text evidence="22 23 24">The AROM polypeptide catalyzes 5 consecutive enzymatic reactions in prechorismate polyaromatic amino acid biosynthesis.</text>
</comment>
<comment type="similarity">
    <text evidence="23">In the N-terminal section; belongs to the sugar phosphate cyclases superfamily. Dehydroquinate synthase family.</text>
</comment>
<dbReference type="SUPFAM" id="SSF55205">
    <property type="entry name" value="EPT/RTPC-like"/>
    <property type="match status" value="1"/>
</dbReference>
<comment type="pathway">
    <text evidence="23 24">Metabolic intermediate biosynthesis; chorismate biosynthesis; chorismate from D-erythrose 4-phosphate and phosphoenolpyruvate: step 2/7.</text>
</comment>
<dbReference type="FunFam" id="3.40.50.1970:FF:000007">
    <property type="entry name" value="Pentafunctional AROM polypeptide"/>
    <property type="match status" value="1"/>
</dbReference>
<dbReference type="InterPro" id="IPR013785">
    <property type="entry name" value="Aldolase_TIM"/>
</dbReference>
<dbReference type="InterPro" id="IPR023193">
    <property type="entry name" value="EPSP_synthase_CS"/>
</dbReference>
<dbReference type="NCBIfam" id="TIGR01809">
    <property type="entry name" value="Shik-DH-AROM"/>
    <property type="match status" value="1"/>
</dbReference>
<dbReference type="CDD" id="cd01065">
    <property type="entry name" value="NAD_bind_Shikimate_DH"/>
    <property type="match status" value="1"/>
</dbReference>
<accession>A0A9N9D608</accession>
<keyword evidence="9 23" id="KW-0808">Transferase</keyword>
<keyword evidence="16 23" id="KW-0560">Oxidoreductase</keyword>
<dbReference type="CDD" id="cd00464">
    <property type="entry name" value="SK"/>
    <property type="match status" value="1"/>
</dbReference>
<dbReference type="Pfam" id="PF24621">
    <property type="entry name" value="DHQS_C"/>
    <property type="match status" value="1"/>
</dbReference>
<dbReference type="FunFam" id="3.65.10.10:FF:000007">
    <property type="entry name" value="Pentafunctional AROM polypeptide"/>
    <property type="match status" value="1"/>
</dbReference>
<feature type="binding site" evidence="23">
    <location>
        <begin position="191"/>
        <end position="194"/>
    </location>
    <ligand>
        <name>NAD(+)</name>
        <dbReference type="ChEBI" id="CHEBI:57540"/>
    </ligand>
</feature>
<dbReference type="PANTHER" id="PTHR21090">
    <property type="entry name" value="AROM/DEHYDROQUINATE SYNTHASE"/>
    <property type="match status" value="1"/>
</dbReference>
<evidence type="ECO:0000256" key="16">
    <source>
        <dbReference type="ARBA" id="ARBA00023002"/>
    </source>
</evidence>
<feature type="domain" description="Shikimate dehydrogenase substrate binding N-terminal" evidence="28">
    <location>
        <begin position="1323"/>
        <end position="1403"/>
    </location>
</feature>
<dbReference type="InterPro" id="IPR013792">
    <property type="entry name" value="RNA3'P_cycl/enolpyr_Trfase_a/b"/>
</dbReference>
<dbReference type="HAMAP" id="MF_00109">
    <property type="entry name" value="Shikimate_kinase"/>
    <property type="match status" value="1"/>
</dbReference>
<dbReference type="EC" id="2.7.1.71" evidence="23"/>
<dbReference type="InterPro" id="IPR041121">
    <property type="entry name" value="SDH_C"/>
</dbReference>
<dbReference type="InterPro" id="IPR023000">
    <property type="entry name" value="Shikimate_kinase_CS"/>
</dbReference>
<dbReference type="InterPro" id="IPR000623">
    <property type="entry name" value="Shikimate_kinase/TSH1"/>
</dbReference>
<evidence type="ECO:0000256" key="21">
    <source>
        <dbReference type="ARBA" id="ARBA00048567"/>
    </source>
</evidence>
<evidence type="ECO:0000256" key="1">
    <source>
        <dbReference type="ARBA" id="ARBA00004496"/>
    </source>
</evidence>
<comment type="similarity">
    <text evidence="24">In the N-terminal section; belongs to the dehydroquinate synthase family.</text>
</comment>
<dbReference type="PROSITE" id="PS01128">
    <property type="entry name" value="SHIKIMATE_KINASE"/>
    <property type="match status" value="1"/>
</dbReference>
<name>A0A9N9D608_9GLOM</name>
<dbReference type="EC" id="4.2.3.4" evidence="23"/>
<evidence type="ECO:0000256" key="13">
    <source>
        <dbReference type="ARBA" id="ARBA00022833"/>
    </source>
</evidence>
<dbReference type="InterPro" id="IPR030960">
    <property type="entry name" value="DHQS/DOIS_N"/>
</dbReference>
<evidence type="ECO:0000259" key="27">
    <source>
        <dbReference type="Pfam" id="PF01761"/>
    </source>
</evidence>
<feature type="binding site" evidence="23">
    <location>
        <position position="268"/>
    </location>
    <ligand>
        <name>7-phospho-2-dehydro-3-deoxy-D-arabino-heptonate</name>
        <dbReference type="ChEBI" id="CHEBI:58394"/>
    </ligand>
</feature>
<evidence type="ECO:0000256" key="11">
    <source>
        <dbReference type="ARBA" id="ARBA00022741"/>
    </source>
</evidence>
<dbReference type="GO" id="GO:0004764">
    <property type="term" value="F:shikimate 3-dehydrogenase (NADP+) activity"/>
    <property type="evidence" value="ECO:0007669"/>
    <property type="project" value="UniProtKB-UniRule"/>
</dbReference>
<dbReference type="InterPro" id="IPR001381">
    <property type="entry name" value="DHquinase_I"/>
</dbReference>
<dbReference type="PRINTS" id="PR01100">
    <property type="entry name" value="SHIKIMTKNASE"/>
</dbReference>
<evidence type="ECO:0000256" key="2">
    <source>
        <dbReference type="ARBA" id="ARBA00004811"/>
    </source>
</evidence>
<evidence type="ECO:0000256" key="7">
    <source>
        <dbReference type="ARBA" id="ARBA00022490"/>
    </source>
</evidence>
<dbReference type="InterPro" id="IPR010110">
    <property type="entry name" value="Shikimate_DH_AroM-type"/>
</dbReference>
<keyword evidence="19 23" id="KW-0511">Multifunctional enzyme</keyword>
<comment type="similarity">
    <text evidence="23 24">In the 3rd section; belongs to the shikimate kinase family.</text>
</comment>
<evidence type="ECO:0000256" key="14">
    <source>
        <dbReference type="ARBA" id="ARBA00022840"/>
    </source>
</evidence>
<dbReference type="GO" id="GO:0003855">
    <property type="term" value="F:3-dehydroquinate dehydratase activity"/>
    <property type="evidence" value="ECO:0007669"/>
    <property type="project" value="UniProtKB-UniRule"/>
</dbReference>
<evidence type="ECO:0000256" key="3">
    <source>
        <dbReference type="ARBA" id="ARBA00004842"/>
    </source>
</evidence>
<evidence type="ECO:0000256" key="4">
    <source>
        <dbReference type="ARBA" id="ARBA00006477"/>
    </source>
</evidence>
<comment type="pathway">
    <text evidence="2 23 24">Metabolic intermediate biosynthesis; chorismate biosynthesis; chorismate from D-erythrose 4-phosphate and phosphoenolpyruvate: step 6/7.</text>
</comment>
<dbReference type="Pfam" id="PF01488">
    <property type="entry name" value="Shikimate_DH"/>
    <property type="match status" value="1"/>
</dbReference>
<feature type="binding site" evidence="23">
    <location>
        <begin position="95"/>
        <end position="98"/>
    </location>
    <ligand>
        <name>NAD(+)</name>
        <dbReference type="ChEBI" id="CHEBI:57540"/>
    </ligand>
</feature>
<dbReference type="InterPro" id="IPR036968">
    <property type="entry name" value="Enolpyruvate_Tfrase_sf"/>
</dbReference>
<feature type="binding site" evidence="23">
    <location>
        <position position="173"/>
    </location>
    <ligand>
        <name>NAD(+)</name>
        <dbReference type="ChEBI" id="CHEBI:57540"/>
    </ligand>
</feature>
<dbReference type="PANTHER" id="PTHR21090:SF5">
    <property type="entry name" value="PENTAFUNCTIONAL AROM POLYPEPTIDE"/>
    <property type="match status" value="1"/>
</dbReference>
<dbReference type="InterPro" id="IPR046346">
    <property type="entry name" value="Aminoacid_DH-like_N_sf"/>
</dbReference>
<feature type="domain" description="3-dehydroquinate synthase N-terminal" evidence="27">
    <location>
        <begin position="89"/>
        <end position="201"/>
    </location>
</feature>
<feature type="binding site" evidence="23">
    <location>
        <position position="305"/>
    </location>
    <ligand>
        <name>Zn(2+)</name>
        <dbReference type="ChEBI" id="CHEBI:29105"/>
        <note>catalytic</note>
    </ligand>
</feature>
<feature type="binding site" evidence="23">
    <location>
        <position position="374"/>
    </location>
    <ligand>
        <name>7-phospho-2-dehydro-3-deoxy-D-arabino-heptonate</name>
        <dbReference type="ChEBI" id="CHEBI:58394"/>
    </ligand>
</feature>
<dbReference type="HAMAP" id="MF_03143">
    <property type="entry name" value="Pentafunct_AroM"/>
    <property type="match status" value="1"/>
</dbReference>
<dbReference type="SUPFAM" id="SSF51569">
    <property type="entry name" value="Aldolase"/>
    <property type="match status" value="1"/>
</dbReference>
<feature type="domain" description="Quinate/shikimate 5-dehydrogenase/glutamyl-tRNA reductase" evidence="26">
    <location>
        <begin position="1441"/>
        <end position="1509"/>
    </location>
</feature>
<dbReference type="InterPro" id="IPR016037">
    <property type="entry name" value="DHQ_synth_AroB"/>
</dbReference>
<feature type="active site" description="Proton acceptor; for 3-dehydroquinate dehydratase activity" evidence="23">
    <location>
        <position position="1209"/>
    </location>
</feature>
<comment type="subcellular location">
    <subcellularLocation>
        <location evidence="1 23 24">Cytoplasm</location>
    </subcellularLocation>
</comment>
<dbReference type="GO" id="GO:0004765">
    <property type="term" value="F:shikimate kinase activity"/>
    <property type="evidence" value="ECO:0007669"/>
    <property type="project" value="UniProtKB-UniRule"/>
</dbReference>
<dbReference type="InterPro" id="IPR006151">
    <property type="entry name" value="Shikm_DH/Glu-tRNA_Rdtase"/>
</dbReference>
<comment type="caution">
    <text evidence="31">The sequence shown here is derived from an EMBL/GenBank/DDBJ whole genome shotgun (WGS) entry which is preliminary data.</text>
</comment>
<evidence type="ECO:0000256" key="9">
    <source>
        <dbReference type="ARBA" id="ARBA00022679"/>
    </source>
</evidence>
<comment type="catalytic activity">
    <reaction evidence="20">
        <text>3-phosphoshikimate + phosphoenolpyruvate = 5-O-(1-carboxyvinyl)-3-phosphoshikimate + phosphate</text>
        <dbReference type="Rhea" id="RHEA:21256"/>
        <dbReference type="ChEBI" id="CHEBI:43474"/>
        <dbReference type="ChEBI" id="CHEBI:57701"/>
        <dbReference type="ChEBI" id="CHEBI:58702"/>
        <dbReference type="ChEBI" id="CHEBI:145989"/>
        <dbReference type="EC" id="2.5.1.19"/>
    </reaction>
    <physiologicalReaction direction="left-to-right" evidence="20">
        <dbReference type="Rhea" id="RHEA:21257"/>
    </physiologicalReaction>
</comment>
<dbReference type="InterPro" id="IPR001986">
    <property type="entry name" value="Enolpyruvate_Tfrase_dom"/>
</dbReference>
<feature type="region of interest" description="Shikimate dehydrogenase" evidence="23">
    <location>
        <begin position="1318"/>
        <end position="1589"/>
    </location>
</feature>
<dbReference type="GO" id="GO:0008652">
    <property type="term" value="P:amino acid biosynthetic process"/>
    <property type="evidence" value="ECO:0007669"/>
    <property type="project" value="UniProtKB-KW"/>
</dbReference>
<comment type="subunit">
    <text evidence="23 24">Homodimer.</text>
</comment>
<dbReference type="Proteomes" id="UP000789396">
    <property type="component" value="Unassembled WGS sequence"/>
</dbReference>
<dbReference type="InterPro" id="IPR013708">
    <property type="entry name" value="Shikimate_DH-bd_N"/>
</dbReference>
<feature type="binding site" evidence="23">
    <location>
        <position position="174"/>
    </location>
    <ligand>
        <name>7-phospho-2-dehydro-3-deoxy-D-arabino-heptonate</name>
        <dbReference type="ChEBI" id="CHEBI:58394"/>
    </ligand>
</feature>
<dbReference type="EC" id="2.5.1.19" evidence="23"/>
<feature type="active site" description="Proton acceptor; for 3-dehydroquinate synthase activity" evidence="23">
    <location>
        <position position="278"/>
    </location>
</feature>
<reference evidence="31" key="1">
    <citation type="submission" date="2021-06" db="EMBL/GenBank/DDBJ databases">
        <authorList>
            <person name="Kallberg Y."/>
            <person name="Tangrot J."/>
            <person name="Rosling A."/>
        </authorList>
    </citation>
    <scope>NUCLEOTIDE SEQUENCE</scope>
    <source>
        <strain evidence="31">IN212</strain>
    </source>
</reference>
<dbReference type="GO" id="GO:0009423">
    <property type="term" value="P:chorismate biosynthetic process"/>
    <property type="evidence" value="ECO:0007669"/>
    <property type="project" value="UniProtKB-UniRule"/>
</dbReference>
<dbReference type="SUPFAM" id="SSF51735">
    <property type="entry name" value="NAD(P)-binding Rossmann-fold domains"/>
    <property type="match status" value="1"/>
</dbReference>
<gene>
    <name evidence="31" type="ORF">RFULGI_LOCUS7481</name>
</gene>
<comment type="pathway">
    <text evidence="23 24">Metabolic intermediate biosynthesis; chorismate biosynthesis; chorismate from D-erythrose 4-phosphate and phosphoenolpyruvate: step 3/7.</text>
</comment>
<dbReference type="GO" id="GO:0003866">
    <property type="term" value="F:3-phosphoshikimate 1-carboxyvinyltransferase activity"/>
    <property type="evidence" value="ECO:0007669"/>
    <property type="project" value="UniProtKB-UniRule"/>
</dbReference>
<dbReference type="GO" id="GO:0003856">
    <property type="term" value="F:3-dehydroquinate synthase activity"/>
    <property type="evidence" value="ECO:0007669"/>
    <property type="project" value="UniProtKB-UniRule"/>
</dbReference>
<dbReference type="GO" id="GO:0009073">
    <property type="term" value="P:aromatic amino acid family biosynthetic process"/>
    <property type="evidence" value="ECO:0007669"/>
    <property type="project" value="UniProtKB-UniRule"/>
</dbReference>
<dbReference type="Pfam" id="PF00275">
    <property type="entry name" value="EPSP_synthase"/>
    <property type="match status" value="1"/>
</dbReference>
<dbReference type="InterPro" id="IPR036291">
    <property type="entry name" value="NAD(P)-bd_dom_sf"/>
</dbReference>
<comment type="catalytic activity">
    <reaction evidence="23 24">
        <text>7-phospho-2-dehydro-3-deoxy-D-arabino-heptonate = 3-dehydroquinate + phosphate</text>
        <dbReference type="Rhea" id="RHEA:21968"/>
        <dbReference type="ChEBI" id="CHEBI:32364"/>
        <dbReference type="ChEBI" id="CHEBI:43474"/>
        <dbReference type="ChEBI" id="CHEBI:58394"/>
        <dbReference type="EC" id="4.2.3.4"/>
    </reaction>
</comment>
<dbReference type="EC" id="1.1.1.25" evidence="23"/>
<dbReference type="Gene3D" id="1.20.1090.10">
    <property type="entry name" value="Dehydroquinate synthase-like - alpha domain"/>
    <property type="match status" value="1"/>
</dbReference>
<dbReference type="FunFam" id="3.40.50.300:FF:001256">
    <property type="entry name" value="Pentafunctional AROM polypeptide"/>
    <property type="match status" value="1"/>
</dbReference>
<feature type="binding site" evidence="23">
    <location>
        <position position="206"/>
    </location>
    <ligand>
        <name>Zn(2+)</name>
        <dbReference type="ChEBI" id="CHEBI:29105"/>
        <note>catalytic</note>
    </ligand>
</feature>
<dbReference type="InterPro" id="IPR031322">
    <property type="entry name" value="Shikimate/glucono_kinase"/>
</dbReference>
<feature type="active site" description="Schiff-base intermediate with substrate; for 3-dehydroquinate dehydratase activity" evidence="23">
    <location>
        <position position="1237"/>
    </location>
</feature>
<keyword evidence="14 23" id="KW-0067">ATP-binding</keyword>
<feature type="binding site" evidence="23">
    <location>
        <begin position="151"/>
        <end position="152"/>
    </location>
    <ligand>
        <name>NAD(+)</name>
        <dbReference type="ChEBI" id="CHEBI:57540"/>
    </ligand>
</feature>
<evidence type="ECO:0000256" key="20">
    <source>
        <dbReference type="ARBA" id="ARBA00044633"/>
    </source>
</evidence>
<organism evidence="31 32">
    <name type="scientific">Racocetra fulgida</name>
    <dbReference type="NCBI Taxonomy" id="60492"/>
    <lineage>
        <taxon>Eukaryota</taxon>
        <taxon>Fungi</taxon>
        <taxon>Fungi incertae sedis</taxon>
        <taxon>Mucoromycota</taxon>
        <taxon>Glomeromycotina</taxon>
        <taxon>Glomeromycetes</taxon>
        <taxon>Diversisporales</taxon>
        <taxon>Gigasporaceae</taxon>
        <taxon>Racocetra</taxon>
    </lineage>
</organism>
<feature type="binding site" evidence="23">
    <location>
        <begin position="206"/>
        <end position="209"/>
    </location>
    <ligand>
        <name>7-phospho-2-dehydro-3-deoxy-D-arabino-heptonate</name>
        <dbReference type="ChEBI" id="CHEBI:58394"/>
    </ligand>
</feature>
<comment type="similarity">
    <text evidence="23 24">In the 4th section; belongs to the type-I 3-dehydroquinase family.</text>
</comment>
<dbReference type="Gene3D" id="3.40.50.1970">
    <property type="match status" value="1"/>
</dbReference>
<feature type="binding site" evidence="23">
    <location>
        <position position="131"/>
    </location>
    <ligand>
        <name>NAD(+)</name>
        <dbReference type="ChEBI" id="CHEBI:57540"/>
    </ligand>
</feature>
<comment type="similarity">
    <text evidence="4">In the 2nd section; belongs to the type-I 3-dehydroquinase family.</text>
</comment>
<dbReference type="NCBIfam" id="TIGR01357">
    <property type="entry name" value="aroB"/>
    <property type="match status" value="1"/>
</dbReference>
<evidence type="ECO:0000313" key="32">
    <source>
        <dbReference type="Proteomes" id="UP000789396"/>
    </source>
</evidence>
<feature type="binding site" evidence="23">
    <location>
        <position position="289"/>
    </location>
    <ligand>
        <name>7-phospho-2-dehydro-3-deoxy-D-arabino-heptonate</name>
        <dbReference type="ChEBI" id="CHEBI:58394"/>
    </ligand>
</feature>
<evidence type="ECO:0000256" key="22">
    <source>
        <dbReference type="ARBA" id="ARBA00054455"/>
    </source>
</evidence>
<feature type="region of interest" description="3-dehydroquinate synthase" evidence="23">
    <location>
        <begin position="1"/>
        <end position="402"/>
    </location>
</feature>
<dbReference type="SUPFAM" id="SSF52540">
    <property type="entry name" value="P-loop containing nucleoside triphosphate hydrolases"/>
    <property type="match status" value="1"/>
</dbReference>
<feature type="binding site" evidence="23">
    <location>
        <begin position="126"/>
        <end position="128"/>
    </location>
    <ligand>
        <name>NAD(+)</name>
        <dbReference type="ChEBI" id="CHEBI:57540"/>
    </ligand>
</feature>
<dbReference type="Gene3D" id="3.20.20.70">
    <property type="entry name" value="Aldolase class I"/>
    <property type="match status" value="1"/>
</dbReference>
<feature type="domain" description="3-dehydroquinate synthase C-terminal" evidence="30">
    <location>
        <begin position="203"/>
        <end position="376"/>
    </location>
</feature>
<dbReference type="PROSITE" id="PS00104">
    <property type="entry name" value="EPSP_SYNTHASE_1"/>
    <property type="match status" value="1"/>
</dbReference>
<proteinExistence type="inferred from homology"/>
<dbReference type="CDD" id="cd01556">
    <property type="entry name" value="EPSP_synthase"/>
    <property type="match status" value="1"/>
</dbReference>
<evidence type="ECO:0000256" key="5">
    <source>
        <dbReference type="ARBA" id="ARBA00009349"/>
    </source>
</evidence>
<dbReference type="Pfam" id="PF01202">
    <property type="entry name" value="SKI"/>
    <property type="match status" value="1"/>
</dbReference>
<evidence type="ECO:0000256" key="23">
    <source>
        <dbReference type="HAMAP-Rule" id="MF_03143"/>
    </source>
</evidence>
<dbReference type="Pfam" id="PF01487">
    <property type="entry name" value="DHquinase_I"/>
    <property type="match status" value="1"/>
</dbReference>
<dbReference type="NCBIfam" id="TIGR01356">
    <property type="entry name" value="aroA"/>
    <property type="match status" value="1"/>
</dbReference>
<dbReference type="HAMAP" id="MF_00210">
    <property type="entry name" value="EPSP_synth"/>
    <property type="match status" value="1"/>
</dbReference>
<dbReference type="InterPro" id="IPR006264">
    <property type="entry name" value="EPSP_synthase"/>
</dbReference>
<dbReference type="PIRSF" id="PIRSF000514">
    <property type="entry name" value="Pentafunct_AroM"/>
    <property type="match status" value="1"/>
</dbReference>
<keyword evidence="17 23" id="KW-0057">Aromatic amino acid biosynthesis</keyword>
<evidence type="ECO:0000256" key="10">
    <source>
        <dbReference type="ARBA" id="ARBA00022723"/>
    </source>
</evidence>
<comment type="catalytic activity">
    <reaction evidence="23 24">
        <text>shikimate + NADP(+) = 3-dehydroshikimate + NADPH + H(+)</text>
        <dbReference type="Rhea" id="RHEA:17737"/>
        <dbReference type="ChEBI" id="CHEBI:15378"/>
        <dbReference type="ChEBI" id="CHEBI:16630"/>
        <dbReference type="ChEBI" id="CHEBI:36208"/>
        <dbReference type="ChEBI" id="CHEBI:57783"/>
        <dbReference type="ChEBI" id="CHEBI:58349"/>
        <dbReference type="EC" id="1.1.1.25"/>
    </reaction>
</comment>
<dbReference type="Gene3D" id="3.40.50.10860">
    <property type="entry name" value="Leucine Dehydrogenase, chain A, domain 1"/>
    <property type="match status" value="1"/>
</dbReference>
<dbReference type="CDD" id="cd00502">
    <property type="entry name" value="DHQase_I"/>
    <property type="match status" value="1"/>
</dbReference>
<comment type="pathway">
    <text evidence="3 23 24">Metabolic intermediate biosynthesis; chorismate biosynthesis; chorismate from D-erythrose 4-phosphate and phosphoenolpyruvate: step 5/7.</text>
</comment>
<feature type="binding site" evidence="23">
    <location>
        <position position="164"/>
    </location>
    <ligand>
        <name>7-phospho-2-dehydro-3-deoxy-D-arabino-heptonate</name>
        <dbReference type="ChEBI" id="CHEBI:58394"/>
    </ligand>
</feature>
<feature type="binding site" evidence="23">
    <location>
        <position position="289"/>
    </location>
    <ligand>
        <name>Zn(2+)</name>
        <dbReference type="ChEBI" id="CHEBI:29105"/>
        <note>catalytic</note>
    </ligand>
</feature>
<dbReference type="FunFam" id="3.20.20.70:FF:000135">
    <property type="entry name" value="Pentafunctional AROM polypeptide"/>
    <property type="match status" value="1"/>
</dbReference>
<evidence type="ECO:0000256" key="12">
    <source>
        <dbReference type="ARBA" id="ARBA00022777"/>
    </source>
</evidence>
<dbReference type="GO" id="GO:0005524">
    <property type="term" value="F:ATP binding"/>
    <property type="evidence" value="ECO:0007669"/>
    <property type="project" value="UniProtKB-UniRule"/>
</dbReference>
<comment type="catalytic activity">
    <reaction evidence="23 24">
        <text>3-dehydroquinate = 3-dehydroshikimate + H2O</text>
        <dbReference type="Rhea" id="RHEA:21096"/>
        <dbReference type="ChEBI" id="CHEBI:15377"/>
        <dbReference type="ChEBI" id="CHEBI:16630"/>
        <dbReference type="ChEBI" id="CHEBI:32364"/>
        <dbReference type="EC" id="4.2.1.10"/>
    </reaction>
</comment>
<dbReference type="GO" id="GO:0005737">
    <property type="term" value="C:cytoplasm"/>
    <property type="evidence" value="ECO:0007669"/>
    <property type="project" value="UniProtKB-SubCell"/>
</dbReference>
<dbReference type="OrthoDB" id="197068at2759"/>
<keyword evidence="15 23" id="KW-0521">NADP</keyword>
<evidence type="ECO:0000259" key="28">
    <source>
        <dbReference type="Pfam" id="PF08501"/>
    </source>
</evidence>
<evidence type="ECO:0000259" key="25">
    <source>
        <dbReference type="Pfam" id="PF00275"/>
    </source>
</evidence>
<dbReference type="Pfam" id="PF01761">
    <property type="entry name" value="DHQ_synthase"/>
    <property type="match status" value="1"/>
</dbReference>
<evidence type="ECO:0000259" key="29">
    <source>
        <dbReference type="Pfam" id="PF18317"/>
    </source>
</evidence>
<evidence type="ECO:0000256" key="15">
    <source>
        <dbReference type="ARBA" id="ARBA00022857"/>
    </source>
</evidence>
<dbReference type="PROSITE" id="PS50890">
    <property type="entry name" value="PUA"/>
    <property type="match status" value="1"/>
</dbReference>
<evidence type="ECO:0000313" key="31">
    <source>
        <dbReference type="EMBL" id="CAG8624510.1"/>
    </source>
</evidence>
<feature type="domain" description="Enolpyruvate transferase" evidence="25">
    <location>
        <begin position="429"/>
        <end position="859"/>
    </location>
</feature>
<dbReference type="InterPro" id="IPR027417">
    <property type="entry name" value="P-loop_NTPase"/>
</dbReference>
<dbReference type="SUPFAM" id="SSF53223">
    <property type="entry name" value="Aminoacid dehydrogenase-like, N-terminal domain"/>
    <property type="match status" value="1"/>
</dbReference>
<evidence type="ECO:0000259" key="26">
    <source>
        <dbReference type="Pfam" id="PF01488"/>
    </source>
</evidence>
<protein>
    <recommendedName>
        <fullName evidence="23">Pentafunctional AROM polypeptide</fullName>
    </recommendedName>
    <domain>
        <recommendedName>
            <fullName evidence="23">3-dehydroquinate synthase</fullName>
            <shortName evidence="23">DHQS</shortName>
            <ecNumber evidence="23">4.2.3.4</ecNumber>
        </recommendedName>
    </domain>
    <domain>
        <recommendedName>
            <fullName evidence="23">3-phosphoshikimate 1-carboxyvinyltransferase</fullName>
            <ecNumber evidence="23">2.5.1.19</ecNumber>
        </recommendedName>
        <alternativeName>
            <fullName evidence="23">5-enolpyruvylshikimate-3-phosphate synthase</fullName>
            <shortName evidence="23">EPSP synthase</shortName>
            <shortName evidence="23">EPSPS</shortName>
        </alternativeName>
    </domain>
    <domain>
        <recommendedName>
            <fullName evidence="23">Shikimate kinase</fullName>
            <shortName evidence="23">SK</shortName>
            <ecNumber evidence="23">2.7.1.71</ecNumber>
        </recommendedName>
    </domain>
    <domain>
        <recommendedName>
            <fullName evidence="23">3-dehydroquinate dehydratase</fullName>
            <shortName evidence="23">3-dehydroquinase</shortName>
            <ecNumber evidence="23">4.2.1.10</ecNumber>
        </recommendedName>
    </domain>
    <domain>
        <recommendedName>
            <fullName evidence="23">Shikimate dehydrogenase</fullName>
            <ecNumber evidence="23">1.1.1.25</ecNumber>
        </recommendedName>
    </domain>
</protein>
<keyword evidence="11 23" id="KW-0547">Nucleotide-binding</keyword>
<dbReference type="PROSITE" id="PS00885">
    <property type="entry name" value="EPSP_SYNTHASE_2"/>
    <property type="match status" value="1"/>
</dbReference>
<keyword evidence="18 23" id="KW-0456">Lyase</keyword>
<comment type="similarity">
    <text evidence="6">Belongs to the EPSP synthase family.</text>
</comment>
<dbReference type="Pfam" id="PF08501">
    <property type="entry name" value="Shikimate_dh_N"/>
    <property type="match status" value="1"/>
</dbReference>
<dbReference type="InterPro" id="IPR008289">
    <property type="entry name" value="Pentafunct_AroM"/>
</dbReference>
<sequence>MSKFTEQPEPSVEKISVLHEESIIIGFHLTEYMIRDIILNIPASTYALITDSNLASIYLENISIRFKNIASKLFLSKGNNAVPPRFISYVIPPGEQSKNRNTKAEIEDFLLSQTCTRDTCIIAFGGGVIGDLVGFVAATFMRGVPVVQVPTTLLAMVDSSIGGKTAVDTPHGKNLIGAFWQPKRIFMDLIYLESLPERQFINGMAEVIKTAAINNESSFILLENGVASIRDAVLNPKKDVPFQGATLETRTPAQSLLLTVIRHAAEFKANVVTNDERESGLRGLLNFGHSIGHAIEAILYEVLLHGECISVGMVREAELARSLGHLNQVAVGRLVRCLESYGLPISLDDKKIKKLVGNRQCSVDEIMEFMKVDKKNIGGKKRIVILSGIGKTLEQKATFVPDPPIRKVLSPAVSIIPVTSSSNLPNHVTMTTPGSKSISNRALVLSALATGTCRLKGLLHSDDTQVMLVALQNLGGAKFEWEDNGETLVVKGGGGNLKVPDKEIYLGNAGTASRFLTTVCTLVSAMSKTETRKTTIITGNSRMKQRPIGPLVDALRENDSQILYLENEGCLPLEIAPLGLRGGVINLSASISSQYVSSILLSAPYANEPVTLSLTGGQVISQPYIDMTIAVMDSFGIKVERLDGNVYRIPKGCYKNPSEYIIEADASSATYPLAIAAITGITCTLPNIGSASLQGDAAFAVKVLQPMGCTVTQTATSTTVKGPPIGSLRPLPQIDMETMTDAFLTASVLAAVASNNDAGECITRITGIANQRVKECDRIAAMVNELSKFGVTASELPDGIQIHGAKIQSLKSPEKGVKCYDDHRIAMSFSVLGCVVSNGTIIREKKCVEKTWPNWWDDLESKLGIQFDGLEIESEQDLLLTKNEIKVSKDKSLLFVGMRGVGKSILGKIAANFLNFQLIDFDKYFETTLSITLHDFVEKHGWAAFREKEFEIISSLLQAYPSGYVISCGGGIVENPNSRDLLKAYIREKGIVIHVVRDIKEVEEYLNRLNKDTARPKYGEAFLDVWNRREGWYKECSNYEYLSTTSNDDPSMWHHEETNFIRFLKFITGSDTNQINIEQKNKTFFVCLMYSDISSELQHIPTITHGADAIELRVDSLSNNSNTESFVDYVLKQFTLLRRSSSLPIIFTVRSQGQGGKFPDTQEKEMFFLLAQALKWGCEYVDIEICWSHDLISNLIKNKGHTKIIASWHDVMGTVKWDSEEIRRHYRTSEEYGDIIKLVCRAGSIIDNFKLQEFIGSLKTRTKPIITINMGVEGQLSRVLNEFLTPVTHPLLPSKSAPGQLSVSEIHQALHLIGQLPKKNFYLFGTPISHSVSPVIHNTGFGVLGLPHHYDLFESENIDDVKPILQDSQFGGASVTIPHKISIMKYLDHISEHAKLIGAVNTVIVEIDSNGNRKLLGDNTDWLGIYHSVKPLVRIDSTSSGLVIGAGGTSRAAIYALHQLGVSTIYVYNRTLAKITDLVTHFPTCGLVPLTSLSQTFSQSPQIIISTIPGTSVMEFPDEIFQFDKGVIVEMAYRPRRTNLLKKGEEKGWIGIEGVQVLIEQGIHQFKKWTGKTAPRNIIEENVLKKYNE</sequence>
<dbReference type="Pfam" id="PF18317">
    <property type="entry name" value="SDH_C"/>
    <property type="match status" value="1"/>
</dbReference>
<dbReference type="EMBL" id="CAJVPZ010010906">
    <property type="protein sequence ID" value="CAG8624510.1"/>
    <property type="molecule type" value="Genomic_DNA"/>
</dbReference>
<keyword evidence="7 23" id="KW-0963">Cytoplasm</keyword>
<comment type="catalytic activity">
    <reaction evidence="21 23 24">
        <text>shikimate + ATP = 3-phosphoshikimate + ADP + H(+)</text>
        <dbReference type="Rhea" id="RHEA:13121"/>
        <dbReference type="ChEBI" id="CHEBI:15378"/>
        <dbReference type="ChEBI" id="CHEBI:30616"/>
        <dbReference type="ChEBI" id="CHEBI:36208"/>
        <dbReference type="ChEBI" id="CHEBI:145989"/>
        <dbReference type="ChEBI" id="CHEBI:456216"/>
        <dbReference type="EC" id="2.7.1.71"/>
    </reaction>
</comment>
<feature type="active site" description="Proton acceptor; for 3-dehydroquinate synthase activity" evidence="23">
    <location>
        <position position="293"/>
    </location>
</feature>
<evidence type="ECO:0000256" key="6">
    <source>
        <dbReference type="ARBA" id="ARBA00009948"/>
    </source>
</evidence>